<keyword evidence="1" id="KW-0732">Signal</keyword>
<dbReference type="InterPro" id="IPR025731">
    <property type="entry name" value="YecR-like"/>
</dbReference>
<sequence>MLTRLIAVLAFASLTACVTPASPIRVADGNQAEGSVTLATDYSLMQNPQIDWQQGLQKASTQCQGWGYNGAIPSGKPKRTCNNETQDGNCIGWTVNATFQCTGPNQPQ</sequence>
<dbReference type="HOGENOM" id="CLU_145367_1_0_6"/>
<dbReference type="RefSeq" id="WP_011588015.1">
    <property type="nucleotide sequence ID" value="NC_008260.1"/>
</dbReference>
<evidence type="ECO:0000313" key="3">
    <source>
        <dbReference type="Proteomes" id="UP000008871"/>
    </source>
</evidence>
<evidence type="ECO:0000313" key="2">
    <source>
        <dbReference type="EMBL" id="CAL16179.1"/>
    </source>
</evidence>
<dbReference type="EMBL" id="AM286690">
    <property type="protein sequence ID" value="CAL16179.1"/>
    <property type="molecule type" value="Genomic_DNA"/>
</dbReference>
<dbReference type="AlphaFoldDB" id="Q0VRL9"/>
<evidence type="ECO:0000256" key="1">
    <source>
        <dbReference type="SAM" id="SignalP"/>
    </source>
</evidence>
<feature type="chain" id="PRO_5004178969" description="Lipoprotein" evidence="1">
    <location>
        <begin position="22"/>
        <end position="108"/>
    </location>
</feature>
<proteinExistence type="predicted"/>
<accession>Q0VRL9</accession>
<dbReference type="Proteomes" id="UP000008871">
    <property type="component" value="Chromosome"/>
</dbReference>
<dbReference type="KEGG" id="abo:ABO_0731"/>
<reference evidence="2 3" key="1">
    <citation type="journal article" date="2006" name="Nat. Biotechnol.">
        <title>Genome sequence of the ubiquitous hydrocarbon-degrading marine bacterium Alcanivorax borkumensis.</title>
        <authorList>
            <person name="Schneiker S."/>
            <person name="Martins dos Santos V.A.P."/>
            <person name="Bartels D."/>
            <person name="Bekel T."/>
            <person name="Brecht M."/>
            <person name="Buhrmester J."/>
            <person name="Chernikova T.N."/>
            <person name="Denaro R."/>
            <person name="Ferrer M."/>
            <person name="Gertler C."/>
            <person name="Goesmann A."/>
            <person name="Golyshina O.V."/>
            <person name="Kaminski F."/>
            <person name="Khachane A.N."/>
            <person name="Lang S."/>
            <person name="Linke B."/>
            <person name="McHardy A.C."/>
            <person name="Meyer F."/>
            <person name="Nechitaylo T."/>
            <person name="Puehler A."/>
            <person name="Regenhardt D."/>
            <person name="Rupp O."/>
            <person name="Sabirova J.S."/>
            <person name="Selbitschka W."/>
            <person name="Yakimov M.M."/>
            <person name="Timmis K.N."/>
            <person name="Vorhoelter F.-J."/>
            <person name="Weidner S."/>
            <person name="Kaiser O."/>
            <person name="Golyshin P.N."/>
        </authorList>
    </citation>
    <scope>NUCLEOTIDE SEQUENCE [LARGE SCALE GENOMIC DNA]</scope>
    <source>
        <strain evidence="3">ATCC 700651 / DSM 11573 / NCIMB 13689 / SK2</strain>
    </source>
</reference>
<protein>
    <recommendedName>
        <fullName evidence="4">Lipoprotein</fullName>
    </recommendedName>
</protein>
<evidence type="ECO:0008006" key="4">
    <source>
        <dbReference type="Google" id="ProtNLM"/>
    </source>
</evidence>
<dbReference type="PROSITE" id="PS51257">
    <property type="entry name" value="PROKAR_LIPOPROTEIN"/>
    <property type="match status" value="1"/>
</dbReference>
<feature type="signal peptide" evidence="1">
    <location>
        <begin position="1"/>
        <end position="21"/>
    </location>
</feature>
<dbReference type="Pfam" id="PF13992">
    <property type="entry name" value="YecR"/>
    <property type="match status" value="1"/>
</dbReference>
<name>Q0VRL9_ALCBS</name>
<organism evidence="2 3">
    <name type="scientific">Alcanivorax borkumensis (strain ATCC 700651 / DSM 11573 / NCIMB 13689 / SK2)</name>
    <dbReference type="NCBI Taxonomy" id="393595"/>
    <lineage>
        <taxon>Bacteria</taxon>
        <taxon>Pseudomonadati</taxon>
        <taxon>Pseudomonadota</taxon>
        <taxon>Gammaproteobacteria</taxon>
        <taxon>Oceanospirillales</taxon>
        <taxon>Alcanivoracaceae</taxon>
        <taxon>Alcanivorax</taxon>
    </lineage>
</organism>
<gene>
    <name evidence="2" type="ordered locus">ABO_0731</name>
</gene>
<keyword evidence="3" id="KW-1185">Reference proteome</keyword>
<dbReference type="OrthoDB" id="8607336at2"/>